<evidence type="ECO:0000256" key="1">
    <source>
        <dbReference type="ARBA" id="ARBA00007357"/>
    </source>
</evidence>
<dbReference type="Proteomes" id="UP000663868">
    <property type="component" value="Unassembled WGS sequence"/>
</dbReference>
<dbReference type="Gene3D" id="3.40.390.10">
    <property type="entry name" value="Collagenase (Catalytic Domain)"/>
    <property type="match status" value="1"/>
</dbReference>
<comment type="similarity">
    <text evidence="1">Belongs to the peptidase M13 family.</text>
</comment>
<name>A0A820EWS6_9BILA</name>
<protein>
    <recommendedName>
        <fullName evidence="2">Peptidase M13 C-terminal domain-containing protein</fullName>
    </recommendedName>
</protein>
<dbReference type="InterPro" id="IPR024079">
    <property type="entry name" value="MetalloPept_cat_dom_sf"/>
</dbReference>
<dbReference type="GO" id="GO:0016485">
    <property type="term" value="P:protein processing"/>
    <property type="evidence" value="ECO:0007669"/>
    <property type="project" value="TreeGrafter"/>
</dbReference>
<dbReference type="InterPro" id="IPR018497">
    <property type="entry name" value="Peptidase_M13_C"/>
</dbReference>
<evidence type="ECO:0000313" key="3">
    <source>
        <dbReference type="EMBL" id="CAF4252425.1"/>
    </source>
</evidence>
<feature type="domain" description="Peptidase M13 C-terminal" evidence="2">
    <location>
        <begin position="72"/>
        <end position="106"/>
    </location>
</feature>
<dbReference type="Pfam" id="PF01431">
    <property type="entry name" value="Peptidase_M13"/>
    <property type="match status" value="1"/>
</dbReference>
<dbReference type="EMBL" id="CAJOBB010010886">
    <property type="protein sequence ID" value="CAF4252425.1"/>
    <property type="molecule type" value="Genomic_DNA"/>
</dbReference>
<gene>
    <name evidence="3" type="ORF">KXQ929_LOCUS42882</name>
</gene>
<evidence type="ECO:0000313" key="4">
    <source>
        <dbReference type="Proteomes" id="UP000663868"/>
    </source>
</evidence>
<dbReference type="InterPro" id="IPR042089">
    <property type="entry name" value="Peptidase_M13_dom_2"/>
</dbReference>
<dbReference type="SUPFAM" id="SSF55486">
    <property type="entry name" value="Metalloproteases ('zincins'), catalytic domain"/>
    <property type="match status" value="1"/>
</dbReference>
<accession>A0A820EWS6</accession>
<dbReference type="InterPro" id="IPR000718">
    <property type="entry name" value="Peptidase_M13"/>
</dbReference>
<sequence>ARAIKAKLAYPDYLERDDMTKLDKAYAEYNFNLSYMPNVLSVMQLHSKASLKMLRYPIDSEEWNDILPTHFNAIHRLLANEILFPAAILQTPLFDKDAPKYLNYGGKDKFNGKNETEK</sequence>
<dbReference type="GO" id="GO:0004222">
    <property type="term" value="F:metalloendopeptidase activity"/>
    <property type="evidence" value="ECO:0007669"/>
    <property type="project" value="InterPro"/>
</dbReference>
<evidence type="ECO:0000259" key="2">
    <source>
        <dbReference type="Pfam" id="PF01431"/>
    </source>
</evidence>
<feature type="non-terminal residue" evidence="3">
    <location>
        <position position="1"/>
    </location>
</feature>
<dbReference type="PANTHER" id="PTHR11733">
    <property type="entry name" value="ZINC METALLOPROTEASE FAMILY M13 NEPRILYSIN-RELATED"/>
    <property type="match status" value="1"/>
</dbReference>
<dbReference type="Gene3D" id="1.10.1380.10">
    <property type="entry name" value="Neutral endopeptidase , domain2"/>
    <property type="match status" value="1"/>
</dbReference>
<comment type="caution">
    <text evidence="3">The sequence shown here is derived from an EMBL/GenBank/DDBJ whole genome shotgun (WGS) entry which is preliminary data.</text>
</comment>
<reference evidence="3" key="1">
    <citation type="submission" date="2021-02" db="EMBL/GenBank/DDBJ databases">
        <authorList>
            <person name="Nowell W R."/>
        </authorList>
    </citation>
    <scope>NUCLEOTIDE SEQUENCE</scope>
</reference>
<dbReference type="PANTHER" id="PTHR11733:SF167">
    <property type="entry name" value="FI17812P1-RELATED"/>
    <property type="match status" value="1"/>
</dbReference>
<organism evidence="3 4">
    <name type="scientific">Adineta steineri</name>
    <dbReference type="NCBI Taxonomy" id="433720"/>
    <lineage>
        <taxon>Eukaryota</taxon>
        <taxon>Metazoa</taxon>
        <taxon>Spiralia</taxon>
        <taxon>Gnathifera</taxon>
        <taxon>Rotifera</taxon>
        <taxon>Eurotatoria</taxon>
        <taxon>Bdelloidea</taxon>
        <taxon>Adinetida</taxon>
        <taxon>Adinetidae</taxon>
        <taxon>Adineta</taxon>
    </lineage>
</organism>
<proteinExistence type="inferred from homology"/>
<dbReference type="GO" id="GO:0005886">
    <property type="term" value="C:plasma membrane"/>
    <property type="evidence" value="ECO:0007669"/>
    <property type="project" value="TreeGrafter"/>
</dbReference>
<dbReference type="AlphaFoldDB" id="A0A820EWS6"/>
<dbReference type="PROSITE" id="PS51885">
    <property type="entry name" value="NEPRILYSIN"/>
    <property type="match status" value="1"/>
</dbReference>